<sequence>MQEGAGSALDEPDARPPGGLGPDVPLLADYG</sequence>
<evidence type="ECO:0000313" key="3">
    <source>
        <dbReference type="Proteomes" id="UP000001382"/>
    </source>
</evidence>
<evidence type="ECO:0000313" key="2">
    <source>
        <dbReference type="EMBL" id="ADB73644.1"/>
    </source>
</evidence>
<dbReference type="AlphaFoldDB" id="D2S901"/>
<organism evidence="2 3">
    <name type="scientific">Geodermatophilus obscurus (strain ATCC 25078 / DSM 43160 / JCM 3152 / CCUG 61914 / KCC A-0152 / KCTC 9177 / NBRC 13315 / NRRL B-3577 / G-20)</name>
    <dbReference type="NCBI Taxonomy" id="526225"/>
    <lineage>
        <taxon>Bacteria</taxon>
        <taxon>Bacillati</taxon>
        <taxon>Actinomycetota</taxon>
        <taxon>Actinomycetes</taxon>
        <taxon>Geodermatophilales</taxon>
        <taxon>Geodermatophilaceae</taxon>
        <taxon>Geodermatophilus</taxon>
    </lineage>
</organism>
<protein>
    <submittedName>
        <fullName evidence="2">Uncharacterized protein</fullName>
    </submittedName>
</protein>
<name>D2S901_GEOOG</name>
<dbReference type="HOGENOM" id="CLU_3396700_0_0_11"/>
<keyword evidence="3" id="KW-1185">Reference proteome</keyword>
<feature type="compositionally biased region" description="Low complexity" evidence="1">
    <location>
        <begin position="22"/>
        <end position="31"/>
    </location>
</feature>
<dbReference type="STRING" id="526225.Gobs_0882"/>
<feature type="region of interest" description="Disordered" evidence="1">
    <location>
        <begin position="1"/>
        <end position="31"/>
    </location>
</feature>
<reference evidence="3" key="2">
    <citation type="submission" date="2010-01" db="EMBL/GenBank/DDBJ databases">
        <title>The complete genome of Geodermatophilus obscurus DSM 43160.</title>
        <authorList>
            <consortium name="US DOE Joint Genome Institute (JGI-PGF)"/>
            <person name="Lucas S."/>
            <person name="Copeland A."/>
            <person name="Lapidus A."/>
            <person name="Glavina del Rio T."/>
            <person name="Dalin E."/>
            <person name="Tice H."/>
            <person name="Bruce D."/>
            <person name="Goodwin L."/>
            <person name="Pitluck S."/>
            <person name="Kyrpides N."/>
            <person name="Mavromatis K."/>
            <person name="Ivanova N."/>
            <person name="Munk A.C."/>
            <person name="Brettin T."/>
            <person name="Detter J.C."/>
            <person name="Han C."/>
            <person name="Larimer F."/>
            <person name="Land M."/>
            <person name="Hauser L."/>
            <person name="Markowitz V."/>
            <person name="Cheng J.-F."/>
            <person name="Hugenholtz P."/>
            <person name="Woyke T."/>
            <person name="Wu D."/>
            <person name="Jando M."/>
            <person name="Schneider S."/>
            <person name="Klenk H.-P."/>
            <person name="Eisen J.A."/>
        </authorList>
    </citation>
    <scope>NUCLEOTIDE SEQUENCE [LARGE SCALE GENOMIC DNA]</scope>
    <source>
        <strain evidence="3">ATCC 25078 / DSM 43160 / JCM 3152 / KCC A-0152 / KCTC 9177 / NBRC 13315 / NRRL B-3577 / G-20</strain>
    </source>
</reference>
<dbReference type="Proteomes" id="UP000001382">
    <property type="component" value="Chromosome"/>
</dbReference>
<dbReference type="EMBL" id="CP001867">
    <property type="protein sequence ID" value="ADB73644.1"/>
    <property type="molecule type" value="Genomic_DNA"/>
</dbReference>
<dbReference type="KEGG" id="gob:Gobs_0882"/>
<gene>
    <name evidence="2" type="ordered locus">Gobs_0882</name>
</gene>
<accession>D2S901</accession>
<proteinExistence type="predicted"/>
<reference evidence="2 3" key="1">
    <citation type="journal article" date="2010" name="Stand. Genomic Sci.">
        <title>Complete genome sequence of Geodermatophilus obscurus type strain (G-20).</title>
        <authorList>
            <person name="Ivanova N."/>
            <person name="Sikorski J."/>
            <person name="Jando M."/>
            <person name="Munk C."/>
            <person name="Lapidus A."/>
            <person name="Glavina Del Rio T."/>
            <person name="Copeland A."/>
            <person name="Tice H."/>
            <person name="Cheng J.-F."/>
            <person name="Lucas S."/>
            <person name="Chen F."/>
            <person name="Nolan M."/>
            <person name="Bruce D."/>
            <person name="Goodwin L."/>
            <person name="Pitluck S."/>
            <person name="Mavromatis K."/>
            <person name="Mikhailova N."/>
            <person name="Pati A."/>
            <person name="Chen A."/>
            <person name="Palaniappan K."/>
            <person name="Land M."/>
            <person name="Hauser L."/>
            <person name="Chang Y.-J."/>
            <person name="Jeffries C.D."/>
            <person name="Meincke L."/>
            <person name="Brettin T."/>
            <person name="Detter J.C."/>
            <person name="Detter J.C."/>
            <person name="Rohde M."/>
            <person name="Goeker M."/>
            <person name="Bristow J."/>
            <person name="Eisen J.A."/>
            <person name="Markowitz V."/>
            <person name="Hugenholtz P."/>
            <person name="Kyrpides N.C."/>
            <person name="Klenk H.-P."/>
        </authorList>
    </citation>
    <scope>NUCLEOTIDE SEQUENCE [LARGE SCALE GENOMIC DNA]</scope>
    <source>
        <strain evidence="3">ATCC 25078 / DSM 43160 / JCM 3152 / KCC A-0152 / KCTC 9177 / NBRC 13315 / NRRL B-3577 / G-20</strain>
    </source>
</reference>
<evidence type="ECO:0000256" key="1">
    <source>
        <dbReference type="SAM" id="MobiDB-lite"/>
    </source>
</evidence>